<keyword evidence="2" id="KW-1185">Reference proteome</keyword>
<feature type="non-terminal residue" evidence="1">
    <location>
        <position position="1"/>
    </location>
</feature>
<comment type="caution">
    <text evidence="1">The sequence shown here is derived from an EMBL/GenBank/DDBJ whole genome shotgun (WGS) entry which is preliminary data.</text>
</comment>
<feature type="non-terminal residue" evidence="1">
    <location>
        <position position="152"/>
    </location>
</feature>
<accession>A0ACC1H7V7</accession>
<dbReference type="Proteomes" id="UP001145114">
    <property type="component" value="Unassembled WGS sequence"/>
</dbReference>
<sequence>QQQQQQQQQPSAAPSARTSSYRQSFSSVSRLEPIEESSRSGSKSSKRGSFIAPSAPDTEFSLRRKSLSFLKKLRRLSSSTFKGPATSSSTSLSSLIPNDSGGSLQSLTSSQEGGGRSAGATRAFQAGSSSNTLRVRAEALGVSPSDGTCNGN</sequence>
<evidence type="ECO:0000313" key="1">
    <source>
        <dbReference type="EMBL" id="KAJ1669217.1"/>
    </source>
</evidence>
<gene>
    <name evidence="1" type="ORF">EV182_008861</name>
</gene>
<dbReference type="EMBL" id="JAMZIH010010089">
    <property type="protein sequence ID" value="KAJ1669217.1"/>
    <property type="molecule type" value="Genomic_DNA"/>
</dbReference>
<evidence type="ECO:0000313" key="2">
    <source>
        <dbReference type="Proteomes" id="UP001145114"/>
    </source>
</evidence>
<name>A0ACC1H7V7_9FUNG</name>
<organism evidence="1 2">
    <name type="scientific">Spiromyces aspiralis</name>
    <dbReference type="NCBI Taxonomy" id="68401"/>
    <lineage>
        <taxon>Eukaryota</taxon>
        <taxon>Fungi</taxon>
        <taxon>Fungi incertae sedis</taxon>
        <taxon>Zoopagomycota</taxon>
        <taxon>Kickxellomycotina</taxon>
        <taxon>Kickxellomycetes</taxon>
        <taxon>Kickxellales</taxon>
        <taxon>Kickxellaceae</taxon>
        <taxon>Spiromyces</taxon>
    </lineage>
</organism>
<proteinExistence type="predicted"/>
<protein>
    <submittedName>
        <fullName evidence="1">Uncharacterized protein</fullName>
    </submittedName>
</protein>
<reference evidence="1" key="1">
    <citation type="submission" date="2022-06" db="EMBL/GenBank/DDBJ databases">
        <title>Phylogenomic reconstructions and comparative analyses of Kickxellomycotina fungi.</title>
        <authorList>
            <person name="Reynolds N.K."/>
            <person name="Stajich J.E."/>
            <person name="Barry K."/>
            <person name="Grigoriev I.V."/>
            <person name="Crous P."/>
            <person name="Smith M.E."/>
        </authorList>
    </citation>
    <scope>NUCLEOTIDE SEQUENCE</scope>
    <source>
        <strain evidence="1">RSA 2271</strain>
    </source>
</reference>